<feature type="compositionally biased region" description="Basic and acidic residues" evidence="1">
    <location>
        <begin position="146"/>
        <end position="165"/>
    </location>
</feature>
<dbReference type="RefSeq" id="WP_211859916.1">
    <property type="nucleotide sequence ID" value="NZ_JAAEDM010000001.1"/>
</dbReference>
<organism evidence="2 3">
    <name type="scientific">Neoroseomonas soli</name>
    <dbReference type="NCBI Taxonomy" id="1081025"/>
    <lineage>
        <taxon>Bacteria</taxon>
        <taxon>Pseudomonadati</taxon>
        <taxon>Pseudomonadota</taxon>
        <taxon>Alphaproteobacteria</taxon>
        <taxon>Acetobacterales</taxon>
        <taxon>Acetobacteraceae</taxon>
        <taxon>Neoroseomonas</taxon>
    </lineage>
</organism>
<dbReference type="Pfam" id="PF13450">
    <property type="entry name" value="NAD_binding_8"/>
    <property type="match status" value="1"/>
</dbReference>
<dbReference type="AlphaFoldDB" id="A0A9X9WR25"/>
<reference evidence="2" key="2">
    <citation type="journal article" date="2021" name="Syst. Appl. Microbiol.">
        <title>Roseomonas hellenica sp. nov., isolated from roots of wild-growing Alkanna tinctoria.</title>
        <authorList>
            <person name="Rat A."/>
            <person name="Naranjo H.D."/>
            <person name="Lebbe L."/>
            <person name="Cnockaert M."/>
            <person name="Krigas N."/>
            <person name="Grigoriadou K."/>
            <person name="Maloupa E."/>
            <person name="Willems A."/>
        </authorList>
    </citation>
    <scope>NUCLEOTIDE SEQUENCE</scope>
    <source>
        <strain evidence="2">LMG 31231</strain>
    </source>
</reference>
<dbReference type="SUPFAM" id="SSF51905">
    <property type="entry name" value="FAD/NAD(P)-binding domain"/>
    <property type="match status" value="1"/>
</dbReference>
<dbReference type="PANTHER" id="PTHR43563">
    <property type="entry name" value="AMINE OXIDASE"/>
    <property type="match status" value="1"/>
</dbReference>
<dbReference type="Proteomes" id="UP001138751">
    <property type="component" value="Unassembled WGS sequence"/>
</dbReference>
<sequence>MAATILPIAIIGGGLAGLHAERLLEAAGVGFRLFEARDRLGGRILSADAAGRPAEDGFDLGPSWFWPGMHPAMAATVAELGLTAFPQHDEGDVLVERLPNCPPQRYGGFRQEPRRRDGGAPVRALAAGLPDGCIRLGARVTHIGLDGDHGHSDRAGLRHGAEEGRRGRHGDRRGQAGLTATRL</sequence>
<gene>
    <name evidence="2" type="ORF">GXW76_00330</name>
</gene>
<name>A0A9X9WR25_9PROT</name>
<dbReference type="EMBL" id="JAAEDM010000001">
    <property type="protein sequence ID" value="MBR0669604.1"/>
    <property type="molecule type" value="Genomic_DNA"/>
</dbReference>
<keyword evidence="3" id="KW-1185">Reference proteome</keyword>
<dbReference type="InterPro" id="IPR036188">
    <property type="entry name" value="FAD/NAD-bd_sf"/>
</dbReference>
<comment type="caution">
    <text evidence="2">The sequence shown here is derived from an EMBL/GenBank/DDBJ whole genome shotgun (WGS) entry which is preliminary data.</text>
</comment>
<evidence type="ECO:0000313" key="2">
    <source>
        <dbReference type="EMBL" id="MBR0669604.1"/>
    </source>
</evidence>
<protein>
    <submittedName>
        <fullName evidence="2">NAD(P)-binding protein</fullName>
    </submittedName>
</protein>
<dbReference type="PANTHER" id="PTHR43563:SF1">
    <property type="entry name" value="AMINE OXIDASE [FLAVIN-CONTAINING] B"/>
    <property type="match status" value="1"/>
</dbReference>
<dbReference type="GO" id="GO:0016491">
    <property type="term" value="F:oxidoreductase activity"/>
    <property type="evidence" value="ECO:0007669"/>
    <property type="project" value="UniProtKB-ARBA"/>
</dbReference>
<feature type="region of interest" description="Disordered" evidence="1">
    <location>
        <begin position="146"/>
        <end position="183"/>
    </location>
</feature>
<evidence type="ECO:0000256" key="1">
    <source>
        <dbReference type="SAM" id="MobiDB-lite"/>
    </source>
</evidence>
<dbReference type="Gene3D" id="3.50.50.60">
    <property type="entry name" value="FAD/NAD(P)-binding domain"/>
    <property type="match status" value="1"/>
</dbReference>
<evidence type="ECO:0000313" key="3">
    <source>
        <dbReference type="Proteomes" id="UP001138751"/>
    </source>
</evidence>
<accession>A0A9X9WR25</accession>
<reference evidence="2" key="1">
    <citation type="submission" date="2020-01" db="EMBL/GenBank/DDBJ databases">
        <authorList>
            <person name="Rat A."/>
        </authorList>
    </citation>
    <scope>NUCLEOTIDE SEQUENCE</scope>
    <source>
        <strain evidence="2">LMG 31231</strain>
    </source>
</reference>
<dbReference type="InterPro" id="IPR050703">
    <property type="entry name" value="Flavin_MAO"/>
</dbReference>
<proteinExistence type="predicted"/>